<feature type="transmembrane region" description="Helical" evidence="2">
    <location>
        <begin position="129"/>
        <end position="154"/>
    </location>
</feature>
<feature type="transmembrane region" description="Helical" evidence="2">
    <location>
        <begin position="214"/>
        <end position="234"/>
    </location>
</feature>
<feature type="transmembrane region" description="Helical" evidence="2">
    <location>
        <begin position="53"/>
        <end position="76"/>
    </location>
</feature>
<organism evidence="3 4">
    <name type="scientific">Cylindrobasidium torrendii FP15055 ss-10</name>
    <dbReference type="NCBI Taxonomy" id="1314674"/>
    <lineage>
        <taxon>Eukaryota</taxon>
        <taxon>Fungi</taxon>
        <taxon>Dikarya</taxon>
        <taxon>Basidiomycota</taxon>
        <taxon>Agaricomycotina</taxon>
        <taxon>Agaricomycetes</taxon>
        <taxon>Agaricomycetidae</taxon>
        <taxon>Agaricales</taxon>
        <taxon>Marasmiineae</taxon>
        <taxon>Physalacriaceae</taxon>
        <taxon>Cylindrobasidium</taxon>
    </lineage>
</organism>
<accession>A0A0D7AW73</accession>
<sequence length="379" mass="42271">MLPTTSYPSTAARVGSALIHFLGVSILTHCFSRRLALERIPTWTSILHVPWPRICLLLVFIDSWLFLFSSGILIFGVGLDVEESICEAGIHFCIIFYSTSKFLIYAFLIERVYIVWSTATIVGRFQSRVYIICLITVCTYGAVILSMFVGRVHYFREGDRACVIGLKVFSSLPLLSYDLYMNVFLTGLFLWPLMRRGTSMDDRVKSNKSITQRALVASTVALTTSTVNIAILASMRGQQLGWVCLGSCGVDVIINAYSLYWASGSRRRRGKPPSIPSGIVSRDLSQLTQSQGPSPQDPFTYPTFQPPTPLPTVHVSAGQPETPPISAFDRLFWWTKMDNSNDAEAQRSMPASIEIMVTTHSSVIETHDDDDERPRTSSV</sequence>
<name>A0A0D7AW73_9AGAR</name>
<feature type="transmembrane region" description="Helical" evidence="2">
    <location>
        <begin position="88"/>
        <end position="108"/>
    </location>
</feature>
<evidence type="ECO:0008006" key="5">
    <source>
        <dbReference type="Google" id="ProtNLM"/>
    </source>
</evidence>
<dbReference type="Proteomes" id="UP000054007">
    <property type="component" value="Unassembled WGS sequence"/>
</dbReference>
<dbReference type="PANTHER" id="PTHR38848">
    <property type="entry name" value="G-PROTEIN COUPLED RECEPTORS FAMILY 3 PROFILE DOMAIN-CONTAINING PROTEIN"/>
    <property type="match status" value="1"/>
</dbReference>
<dbReference type="EMBL" id="KN880782">
    <property type="protein sequence ID" value="KIY62462.1"/>
    <property type="molecule type" value="Genomic_DNA"/>
</dbReference>
<evidence type="ECO:0000256" key="1">
    <source>
        <dbReference type="SAM" id="MobiDB-lite"/>
    </source>
</evidence>
<keyword evidence="2" id="KW-0812">Transmembrane</keyword>
<keyword evidence="2" id="KW-0472">Membrane</keyword>
<evidence type="ECO:0000256" key="2">
    <source>
        <dbReference type="SAM" id="Phobius"/>
    </source>
</evidence>
<proteinExistence type="predicted"/>
<keyword evidence="4" id="KW-1185">Reference proteome</keyword>
<feature type="transmembrane region" description="Helical" evidence="2">
    <location>
        <begin position="240"/>
        <end position="262"/>
    </location>
</feature>
<evidence type="ECO:0000313" key="3">
    <source>
        <dbReference type="EMBL" id="KIY62462.1"/>
    </source>
</evidence>
<feature type="transmembrane region" description="Helical" evidence="2">
    <location>
        <begin position="174"/>
        <end position="193"/>
    </location>
</feature>
<dbReference type="PANTHER" id="PTHR38848:SF3">
    <property type="entry name" value="G-PROTEIN COUPLED RECEPTORS FAMILY 3 PROFILE DOMAIN-CONTAINING PROTEIN"/>
    <property type="match status" value="1"/>
</dbReference>
<feature type="compositionally biased region" description="Polar residues" evidence="1">
    <location>
        <begin position="283"/>
        <end position="294"/>
    </location>
</feature>
<evidence type="ECO:0000313" key="4">
    <source>
        <dbReference type="Proteomes" id="UP000054007"/>
    </source>
</evidence>
<dbReference type="AlphaFoldDB" id="A0A0D7AW73"/>
<feature type="transmembrane region" description="Helical" evidence="2">
    <location>
        <begin position="12"/>
        <end position="32"/>
    </location>
</feature>
<feature type="region of interest" description="Disordered" evidence="1">
    <location>
        <begin position="265"/>
        <end position="321"/>
    </location>
</feature>
<gene>
    <name evidence="3" type="ORF">CYLTODRAFT_426897</name>
</gene>
<dbReference type="OrthoDB" id="3210850at2759"/>
<reference evidence="3 4" key="1">
    <citation type="journal article" date="2015" name="Fungal Genet. Biol.">
        <title>Evolution of novel wood decay mechanisms in Agaricales revealed by the genome sequences of Fistulina hepatica and Cylindrobasidium torrendii.</title>
        <authorList>
            <person name="Floudas D."/>
            <person name="Held B.W."/>
            <person name="Riley R."/>
            <person name="Nagy L.G."/>
            <person name="Koehler G."/>
            <person name="Ransdell A.S."/>
            <person name="Younus H."/>
            <person name="Chow J."/>
            <person name="Chiniquy J."/>
            <person name="Lipzen A."/>
            <person name="Tritt A."/>
            <person name="Sun H."/>
            <person name="Haridas S."/>
            <person name="LaButti K."/>
            <person name="Ohm R.A."/>
            <person name="Kues U."/>
            <person name="Blanchette R.A."/>
            <person name="Grigoriev I.V."/>
            <person name="Minto R.E."/>
            <person name="Hibbett D.S."/>
        </authorList>
    </citation>
    <scope>NUCLEOTIDE SEQUENCE [LARGE SCALE GENOMIC DNA]</scope>
    <source>
        <strain evidence="3 4">FP15055 ss-10</strain>
    </source>
</reference>
<keyword evidence="2" id="KW-1133">Transmembrane helix</keyword>
<protein>
    <recommendedName>
        <fullName evidence="5">G-protein coupled receptors family 1 profile domain-containing protein</fullName>
    </recommendedName>
</protein>